<dbReference type="EMBL" id="JAERWL010000015">
    <property type="protein sequence ID" value="MBM9478233.1"/>
    <property type="molecule type" value="Genomic_DNA"/>
</dbReference>
<sequence length="50" mass="5787">MYVWIWRHLPGPAGAKAAQAFVMFLAFAALLFFVVFPWAEPYLPFDRVVQ</sequence>
<comment type="caution">
    <text evidence="2">The sequence shown here is derived from an EMBL/GenBank/DDBJ whole genome shotgun (WGS) entry which is preliminary data.</text>
</comment>
<proteinExistence type="predicted"/>
<keyword evidence="1" id="KW-0472">Membrane</keyword>
<evidence type="ECO:0000313" key="2">
    <source>
        <dbReference type="EMBL" id="MBM9478233.1"/>
    </source>
</evidence>
<gene>
    <name evidence="2" type="ORF">JL107_17425</name>
</gene>
<dbReference type="Proteomes" id="UP000663801">
    <property type="component" value="Unassembled WGS sequence"/>
</dbReference>
<accession>A0A938YNZ7</accession>
<feature type="transmembrane region" description="Helical" evidence="1">
    <location>
        <begin position="20"/>
        <end position="39"/>
    </location>
</feature>
<organism evidence="2 3">
    <name type="scientific">Nakamurella flavida</name>
    <dbReference type="NCBI Taxonomy" id="363630"/>
    <lineage>
        <taxon>Bacteria</taxon>
        <taxon>Bacillati</taxon>
        <taxon>Actinomycetota</taxon>
        <taxon>Actinomycetes</taxon>
        <taxon>Nakamurellales</taxon>
        <taxon>Nakamurellaceae</taxon>
        <taxon>Nakamurella</taxon>
    </lineage>
</organism>
<dbReference type="AlphaFoldDB" id="A0A938YNZ7"/>
<keyword evidence="3" id="KW-1185">Reference proteome</keyword>
<keyword evidence="1" id="KW-1133">Transmembrane helix</keyword>
<dbReference type="RefSeq" id="WP_205258352.1">
    <property type="nucleotide sequence ID" value="NZ_BAAAPV010000002.1"/>
</dbReference>
<name>A0A938YNZ7_9ACTN</name>
<evidence type="ECO:0000313" key="3">
    <source>
        <dbReference type="Proteomes" id="UP000663801"/>
    </source>
</evidence>
<protein>
    <submittedName>
        <fullName evidence="2">Uncharacterized protein</fullName>
    </submittedName>
</protein>
<reference evidence="2" key="1">
    <citation type="submission" date="2021-01" db="EMBL/GenBank/DDBJ databases">
        <title>KCTC 19127 draft genome.</title>
        <authorList>
            <person name="An D."/>
        </authorList>
    </citation>
    <scope>NUCLEOTIDE SEQUENCE</scope>
    <source>
        <strain evidence="2">KCTC 19127</strain>
    </source>
</reference>
<keyword evidence="1" id="KW-0812">Transmembrane</keyword>
<evidence type="ECO:0000256" key="1">
    <source>
        <dbReference type="SAM" id="Phobius"/>
    </source>
</evidence>